<comment type="caution">
    <text evidence="2">The sequence shown here is derived from an EMBL/GenBank/DDBJ whole genome shotgun (WGS) entry which is preliminary data.</text>
</comment>
<keyword evidence="3" id="KW-1185">Reference proteome</keyword>
<name>A0AAW9SSE5_9RHOB</name>
<proteinExistence type="predicted"/>
<gene>
    <name evidence="2" type="ORF">ABFB10_14685</name>
</gene>
<dbReference type="Pfam" id="PF08867">
    <property type="entry name" value="FRG"/>
    <property type="match status" value="1"/>
</dbReference>
<evidence type="ECO:0000259" key="1">
    <source>
        <dbReference type="SMART" id="SM00901"/>
    </source>
</evidence>
<evidence type="ECO:0000313" key="2">
    <source>
        <dbReference type="EMBL" id="MEN9062055.1"/>
    </source>
</evidence>
<organism evidence="2 3">
    <name type="scientific">Ponticoccus litoralis</name>
    <dbReference type="NCBI Taxonomy" id="422297"/>
    <lineage>
        <taxon>Bacteria</taxon>
        <taxon>Pseudomonadati</taxon>
        <taxon>Pseudomonadota</taxon>
        <taxon>Alphaproteobacteria</taxon>
        <taxon>Rhodobacterales</taxon>
        <taxon>Roseobacteraceae</taxon>
        <taxon>Ponticoccus</taxon>
    </lineage>
</organism>
<dbReference type="SMART" id="SM00901">
    <property type="entry name" value="FRG"/>
    <property type="match status" value="1"/>
</dbReference>
<dbReference type="RefSeq" id="WP_347167067.1">
    <property type="nucleotide sequence ID" value="NZ_JBDNCH010000002.1"/>
</dbReference>
<reference evidence="2 3" key="1">
    <citation type="submission" date="2024-05" db="EMBL/GenBank/DDBJ databases">
        <title>Genome sequence of Ponticoccus litoralis KCCM 90028.</title>
        <authorList>
            <person name="Kim J.M."/>
            <person name="Lee J.K."/>
            <person name="Choi B.J."/>
            <person name="Bayburt H."/>
            <person name="Baek J.H."/>
            <person name="Jeon C.O."/>
        </authorList>
    </citation>
    <scope>NUCLEOTIDE SEQUENCE [LARGE SCALE GENOMIC DNA]</scope>
    <source>
        <strain evidence="2 3">KCCM 90028</strain>
    </source>
</reference>
<feature type="domain" description="FRG" evidence="1">
    <location>
        <begin position="81"/>
        <end position="234"/>
    </location>
</feature>
<dbReference type="AlphaFoldDB" id="A0AAW9SSE5"/>
<evidence type="ECO:0000313" key="3">
    <source>
        <dbReference type="Proteomes" id="UP001428774"/>
    </source>
</evidence>
<dbReference type="EMBL" id="JBDNCH010000002">
    <property type="protein sequence ID" value="MEN9062055.1"/>
    <property type="molecule type" value="Genomic_DNA"/>
</dbReference>
<dbReference type="InterPro" id="IPR014966">
    <property type="entry name" value="FRG-dom"/>
</dbReference>
<accession>A0AAW9SSE5</accession>
<sequence length="373" mass="42328">MRKVNNEYSWSPSVHVSIDDFSARLKAAFSNYRKLNESFRVGRVAPEVHPTHLHYAFDDDVPFLEALLPTADTFASNYHGRRKKFLARGHSDAEAYSLTPTIFRRPQGDHAKRQFDYFMNGYISGASIDYETRVFASFLSGLNDSSAHLSKESIAFLQMHENWAATEVGNILGPRGPTFNVSNFPNENLLHELAIAQHHGVPTRFLDWSTNPLKALFFACVGIAPRPKEDNKRIGVWLFPLDYLEMCELLGVVKVVRAASFQNTYIARQNGVFTLHNLRHQSDGMWNDVDEENKVVMPLDAYLTDNPKAQGYIDPLIEHIGKPILMTLPHRHAVRIPAHLSEFDIRYSTLMPGPHGAALEAIQRHKHYGISYS</sequence>
<dbReference type="Proteomes" id="UP001428774">
    <property type="component" value="Unassembled WGS sequence"/>
</dbReference>
<protein>
    <submittedName>
        <fullName evidence="2">FRG domain-containing protein</fullName>
    </submittedName>
</protein>